<dbReference type="Proteomes" id="UP000807342">
    <property type="component" value="Unassembled WGS sequence"/>
</dbReference>
<reference evidence="1" key="1">
    <citation type="submission" date="2020-11" db="EMBL/GenBank/DDBJ databases">
        <authorList>
            <consortium name="DOE Joint Genome Institute"/>
            <person name="Ahrendt S."/>
            <person name="Riley R."/>
            <person name="Andreopoulos W."/>
            <person name="Labutti K."/>
            <person name="Pangilinan J."/>
            <person name="Ruiz-Duenas F.J."/>
            <person name="Barrasa J.M."/>
            <person name="Sanchez-Garcia M."/>
            <person name="Camarero S."/>
            <person name="Miyauchi S."/>
            <person name="Serrano A."/>
            <person name="Linde D."/>
            <person name="Babiker R."/>
            <person name="Drula E."/>
            <person name="Ayuso-Fernandez I."/>
            <person name="Pacheco R."/>
            <person name="Padilla G."/>
            <person name="Ferreira P."/>
            <person name="Barriuso J."/>
            <person name="Kellner H."/>
            <person name="Castanera R."/>
            <person name="Alfaro M."/>
            <person name="Ramirez L."/>
            <person name="Pisabarro A.G."/>
            <person name="Kuo A."/>
            <person name="Tritt A."/>
            <person name="Lipzen A."/>
            <person name="He G."/>
            <person name="Yan M."/>
            <person name="Ng V."/>
            <person name="Cullen D."/>
            <person name="Martin F."/>
            <person name="Rosso M.-N."/>
            <person name="Henrissat B."/>
            <person name="Hibbett D."/>
            <person name="Martinez A.T."/>
            <person name="Grigoriev I.V."/>
        </authorList>
    </citation>
    <scope>NUCLEOTIDE SEQUENCE</scope>
    <source>
        <strain evidence="1">MF-IS2</strain>
    </source>
</reference>
<accession>A0A9P5X7E3</accession>
<dbReference type="AlphaFoldDB" id="A0A9P5X7E3"/>
<evidence type="ECO:0000313" key="2">
    <source>
        <dbReference type="Proteomes" id="UP000807342"/>
    </source>
</evidence>
<name>A0A9P5X7E3_9AGAR</name>
<proteinExistence type="predicted"/>
<dbReference type="SUPFAM" id="SSF56112">
    <property type="entry name" value="Protein kinase-like (PK-like)"/>
    <property type="match status" value="1"/>
</dbReference>
<protein>
    <recommendedName>
        <fullName evidence="3">Serine-threonine/tyrosine-protein kinase catalytic domain-containing protein</fullName>
    </recommendedName>
</protein>
<evidence type="ECO:0000313" key="1">
    <source>
        <dbReference type="EMBL" id="KAF9446238.1"/>
    </source>
</evidence>
<dbReference type="OrthoDB" id="26722at2759"/>
<gene>
    <name evidence="1" type="ORF">P691DRAFT_804436</name>
</gene>
<dbReference type="InterPro" id="IPR011009">
    <property type="entry name" value="Kinase-like_dom_sf"/>
</dbReference>
<sequence length="119" mass="13893">MTRTTPYGTGTYIRVIMGITKGNLPVRPEGGSRPGVDQIDDVMWDLMQSCWAREPKDRPTCEQILQRPEFTALANERKDEDEDRMLEEKWQFQHAMSQAEEEHTDLARVEEILEELKKL</sequence>
<keyword evidence="2" id="KW-1185">Reference proteome</keyword>
<organism evidence="1 2">
    <name type="scientific">Macrolepiota fuliginosa MF-IS2</name>
    <dbReference type="NCBI Taxonomy" id="1400762"/>
    <lineage>
        <taxon>Eukaryota</taxon>
        <taxon>Fungi</taxon>
        <taxon>Dikarya</taxon>
        <taxon>Basidiomycota</taxon>
        <taxon>Agaricomycotina</taxon>
        <taxon>Agaricomycetes</taxon>
        <taxon>Agaricomycetidae</taxon>
        <taxon>Agaricales</taxon>
        <taxon>Agaricineae</taxon>
        <taxon>Agaricaceae</taxon>
        <taxon>Macrolepiota</taxon>
    </lineage>
</organism>
<dbReference type="Gene3D" id="1.10.510.10">
    <property type="entry name" value="Transferase(Phosphotransferase) domain 1"/>
    <property type="match status" value="1"/>
</dbReference>
<dbReference type="EMBL" id="MU151256">
    <property type="protein sequence ID" value="KAF9446238.1"/>
    <property type="molecule type" value="Genomic_DNA"/>
</dbReference>
<comment type="caution">
    <text evidence="1">The sequence shown here is derived from an EMBL/GenBank/DDBJ whole genome shotgun (WGS) entry which is preliminary data.</text>
</comment>
<evidence type="ECO:0008006" key="3">
    <source>
        <dbReference type="Google" id="ProtNLM"/>
    </source>
</evidence>